<dbReference type="InterPro" id="IPR011006">
    <property type="entry name" value="CheY-like_superfamily"/>
</dbReference>
<dbReference type="InterPro" id="IPR029016">
    <property type="entry name" value="GAF-like_dom_sf"/>
</dbReference>
<dbReference type="Proteomes" id="UP000325529">
    <property type="component" value="Chromosome"/>
</dbReference>
<evidence type="ECO:0000256" key="3">
    <source>
        <dbReference type="ARBA" id="ARBA00023015"/>
    </source>
</evidence>
<dbReference type="AlphaFoldDB" id="A0A5J6GJS2"/>
<gene>
    <name evidence="6" type="ORF">CP970_22850</name>
</gene>
<dbReference type="InterPro" id="IPR005561">
    <property type="entry name" value="ANTAR"/>
</dbReference>
<dbReference type="GO" id="GO:0003723">
    <property type="term" value="F:RNA binding"/>
    <property type="evidence" value="ECO:0007669"/>
    <property type="project" value="InterPro"/>
</dbReference>
<dbReference type="Pfam" id="PF13185">
    <property type="entry name" value="GAF_2"/>
    <property type="match status" value="1"/>
</dbReference>
<dbReference type="InterPro" id="IPR012074">
    <property type="entry name" value="GAF_ANTAR"/>
</dbReference>
<evidence type="ECO:0000259" key="5">
    <source>
        <dbReference type="PROSITE" id="PS50921"/>
    </source>
</evidence>
<dbReference type="RefSeq" id="WP_055548924.1">
    <property type="nucleotide sequence ID" value="NZ_CP023699.1"/>
</dbReference>
<accession>A0A5J6GJS2</accession>
<keyword evidence="4" id="KW-0804">Transcription</keyword>
<evidence type="ECO:0000256" key="1">
    <source>
        <dbReference type="ARBA" id="ARBA00022679"/>
    </source>
</evidence>
<dbReference type="PIRSF" id="PIRSF036625">
    <property type="entry name" value="GAF_ANTAR"/>
    <property type="match status" value="1"/>
</dbReference>
<dbReference type="SMART" id="SM01012">
    <property type="entry name" value="ANTAR"/>
    <property type="match status" value="1"/>
</dbReference>
<dbReference type="SUPFAM" id="SSF52172">
    <property type="entry name" value="CheY-like"/>
    <property type="match status" value="1"/>
</dbReference>
<keyword evidence="3" id="KW-0805">Transcription regulation</keyword>
<dbReference type="PROSITE" id="PS50921">
    <property type="entry name" value="ANTAR"/>
    <property type="match status" value="1"/>
</dbReference>
<evidence type="ECO:0000256" key="4">
    <source>
        <dbReference type="ARBA" id="ARBA00023163"/>
    </source>
</evidence>
<evidence type="ECO:0000256" key="2">
    <source>
        <dbReference type="ARBA" id="ARBA00022777"/>
    </source>
</evidence>
<feature type="domain" description="ANTAR" evidence="5">
    <location>
        <begin position="172"/>
        <end position="233"/>
    </location>
</feature>
<dbReference type="SUPFAM" id="SSF55781">
    <property type="entry name" value="GAF domain-like"/>
    <property type="match status" value="1"/>
</dbReference>
<evidence type="ECO:0000313" key="7">
    <source>
        <dbReference type="Proteomes" id="UP000325529"/>
    </source>
</evidence>
<dbReference type="Gene3D" id="3.30.450.40">
    <property type="match status" value="1"/>
</dbReference>
<dbReference type="EMBL" id="CP023699">
    <property type="protein sequence ID" value="QEU93376.1"/>
    <property type="molecule type" value="Genomic_DNA"/>
</dbReference>
<dbReference type="Pfam" id="PF03861">
    <property type="entry name" value="ANTAR"/>
    <property type="match status" value="1"/>
</dbReference>
<keyword evidence="1" id="KW-0808">Transferase</keyword>
<keyword evidence="7" id="KW-1185">Reference proteome</keyword>
<dbReference type="OrthoDB" id="3630926at2"/>
<dbReference type="KEGG" id="ska:CP970_22850"/>
<organism evidence="6 7">
    <name type="scientific">Streptomyces kanamyceticus</name>
    <dbReference type="NCBI Taxonomy" id="1967"/>
    <lineage>
        <taxon>Bacteria</taxon>
        <taxon>Bacillati</taxon>
        <taxon>Actinomycetota</taxon>
        <taxon>Actinomycetes</taxon>
        <taxon>Kitasatosporales</taxon>
        <taxon>Streptomycetaceae</taxon>
        <taxon>Streptomyces</taxon>
    </lineage>
</organism>
<protein>
    <submittedName>
        <fullName evidence="6">ANTAR domain-containing protein</fullName>
    </submittedName>
</protein>
<dbReference type="InterPro" id="IPR003018">
    <property type="entry name" value="GAF"/>
</dbReference>
<name>A0A5J6GJS2_STRKN</name>
<evidence type="ECO:0000313" key="6">
    <source>
        <dbReference type="EMBL" id="QEU93376.1"/>
    </source>
</evidence>
<dbReference type="InterPro" id="IPR036388">
    <property type="entry name" value="WH-like_DNA-bd_sf"/>
</dbReference>
<sequence>MPTTDREVRIAQALLNLTQHRTEFDPLELLHDLTAHTVTLLPVQCAGITVLSHDGHNTVYVTASDELCLALEEEQSELGEGPCFDSARNQQPLPVTSLTGPPGTTQWPRFALRAREMGITAVAAVILRLPNRSVGALNLLIAGPPYPTGRDLQLAQSLSDTTATTLALRQQLADKDQVLDQLQIALDSRLVIEQAKGALSVRLGVGMDEAFQRLRAHARSRQQKLTELSAQIIRGDTPAGLHAQTR</sequence>
<keyword evidence="2" id="KW-0418">Kinase</keyword>
<dbReference type="GO" id="GO:0016301">
    <property type="term" value="F:kinase activity"/>
    <property type="evidence" value="ECO:0007669"/>
    <property type="project" value="UniProtKB-KW"/>
</dbReference>
<dbReference type="Gene3D" id="1.10.10.10">
    <property type="entry name" value="Winged helix-like DNA-binding domain superfamily/Winged helix DNA-binding domain"/>
    <property type="match status" value="1"/>
</dbReference>
<reference evidence="6 7" key="1">
    <citation type="submission" date="2017-09" db="EMBL/GenBank/DDBJ databases">
        <authorList>
            <person name="Lee N."/>
            <person name="Cho B.-K."/>
        </authorList>
    </citation>
    <scope>NUCLEOTIDE SEQUENCE [LARGE SCALE GENOMIC DNA]</scope>
    <source>
        <strain evidence="6 7">ATCC 12853</strain>
    </source>
</reference>
<proteinExistence type="predicted"/>